<dbReference type="AlphaFoldDB" id="K6Z6F4"/>
<dbReference type="STRING" id="1129793.GPLA_0860"/>
<comment type="caution">
    <text evidence="1">The sequence shown here is derived from an EMBL/GenBank/DDBJ whole genome shotgun (WGS) entry which is preliminary data.</text>
</comment>
<accession>K6Z6F4</accession>
<organism evidence="1 2">
    <name type="scientific">Paraglaciecola polaris LMG 21857</name>
    <dbReference type="NCBI Taxonomy" id="1129793"/>
    <lineage>
        <taxon>Bacteria</taxon>
        <taxon>Pseudomonadati</taxon>
        <taxon>Pseudomonadota</taxon>
        <taxon>Gammaproteobacteria</taxon>
        <taxon>Alteromonadales</taxon>
        <taxon>Alteromonadaceae</taxon>
        <taxon>Paraglaciecola</taxon>
    </lineage>
</organism>
<proteinExistence type="predicted"/>
<gene>
    <name evidence="1" type="ORF">GPLA_0860</name>
</gene>
<protein>
    <submittedName>
        <fullName evidence="1">Uncharacterized protein</fullName>
    </submittedName>
</protein>
<keyword evidence="2" id="KW-1185">Reference proteome</keyword>
<reference evidence="2" key="1">
    <citation type="journal article" date="2014" name="Environ. Microbiol.">
        <title>Comparative genomics of the marine bacterial genus Glaciecola reveals the high degree of genomic diversity and genomic characteristic for cold adaptation.</title>
        <authorList>
            <person name="Qin Q.L."/>
            <person name="Xie B.B."/>
            <person name="Yu Y."/>
            <person name="Shu Y.L."/>
            <person name="Rong J.C."/>
            <person name="Zhang Y.J."/>
            <person name="Zhao D.L."/>
            <person name="Chen X.L."/>
            <person name="Zhang X.Y."/>
            <person name="Chen B."/>
            <person name="Zhou B.C."/>
            <person name="Zhang Y.Z."/>
        </authorList>
    </citation>
    <scope>NUCLEOTIDE SEQUENCE [LARGE SCALE GENOMIC DNA]</scope>
    <source>
        <strain evidence="2">LMG 21857</strain>
    </source>
</reference>
<sequence length="40" mass="4519">MCAAGADRYSINRARVMLTSMPFNKKDESTKNRLVKSIKS</sequence>
<evidence type="ECO:0000313" key="1">
    <source>
        <dbReference type="EMBL" id="GAC31776.1"/>
    </source>
</evidence>
<evidence type="ECO:0000313" key="2">
    <source>
        <dbReference type="Proteomes" id="UP000006322"/>
    </source>
</evidence>
<dbReference type="Proteomes" id="UP000006322">
    <property type="component" value="Unassembled WGS sequence"/>
</dbReference>
<name>K6Z6F4_9ALTE</name>
<dbReference type="EMBL" id="BAER01000023">
    <property type="protein sequence ID" value="GAC31776.1"/>
    <property type="molecule type" value="Genomic_DNA"/>
</dbReference>